<dbReference type="SUPFAM" id="SSF55120">
    <property type="entry name" value="Pseudouridine synthase"/>
    <property type="match status" value="1"/>
</dbReference>
<organism evidence="3 4">
    <name type="scientific">Sphingobacterium corticibacter</name>
    <dbReference type="NCBI Taxonomy" id="2171749"/>
    <lineage>
        <taxon>Bacteria</taxon>
        <taxon>Pseudomonadati</taxon>
        <taxon>Bacteroidota</taxon>
        <taxon>Sphingobacteriia</taxon>
        <taxon>Sphingobacteriales</taxon>
        <taxon>Sphingobacteriaceae</taxon>
        <taxon>Sphingobacterium</taxon>
    </lineage>
</organism>
<evidence type="ECO:0000313" key="3">
    <source>
        <dbReference type="EMBL" id="PVH25291.1"/>
    </source>
</evidence>
<sequence length="557" mass="63677">MSEKPPYFHPLPATSESLPALFTFPFSYNPHPLSVRAANEVKSYLAYQQDFVHNFGLTEQDAGLAIGKMFGVMVVKDPDGQLGYLAAVSGKLANSNQHAYFVPPIYDMLEAEGFFLKEEQRINEINREIDALEQLDSWKEAKEQLSAVQLQNEQLLQTARAKQKQLKSERKRIRATLDASQLETAEILADLVKQSYRDQHEYDLVKRACQQRLVEAQENEEHWQRAMRKLKEERKQRSSALQQKIFDQYQFLNAEGNTRNVFDIFRNEANGVPPAGAGECAAPKLFQYAYQHNFTPICMAEFWWGTSPSQEVRRHEQYYPSCRGKCEPILNFMMQGLRVEPNPLLQTPETPPGLDIVFEDAHIIVVNKPAELLSVPGIQIKDSVYSRILALRPNISGPVIIHRLDMSTSGIIVLAKHKDAHRIVQDQFIKHQVIKRYTALLDGCIPTEQGMITLPLRVDLDDRPRQMVCYTYGKHAQTKYQVVEVSAGRTRIHFFPLTGRTHQLRVHAAHSLGLHTPIVGDDLYGKKANRLHLHAGYIEFRHPDSNEQLVFEIADPF</sequence>
<dbReference type="Gene3D" id="3.30.2350.10">
    <property type="entry name" value="Pseudouridine synthase"/>
    <property type="match status" value="1"/>
</dbReference>
<dbReference type="GO" id="GO:0003723">
    <property type="term" value="F:RNA binding"/>
    <property type="evidence" value="ECO:0007669"/>
    <property type="project" value="InterPro"/>
</dbReference>
<accession>A0A2T8HIM7</accession>
<feature type="coiled-coil region" evidence="1">
    <location>
        <begin position="115"/>
        <end position="183"/>
    </location>
</feature>
<dbReference type="GO" id="GO:0000455">
    <property type="term" value="P:enzyme-directed rRNA pseudouridine synthesis"/>
    <property type="evidence" value="ECO:0007669"/>
    <property type="project" value="TreeGrafter"/>
</dbReference>
<dbReference type="PANTHER" id="PTHR21600:SF89">
    <property type="entry name" value="RIBOSOMAL LARGE SUBUNIT PSEUDOURIDINE SYNTHASE A"/>
    <property type="match status" value="1"/>
</dbReference>
<dbReference type="InterPro" id="IPR020103">
    <property type="entry name" value="PsdUridine_synth_cat_dom_sf"/>
</dbReference>
<dbReference type="GO" id="GO:0140098">
    <property type="term" value="F:catalytic activity, acting on RNA"/>
    <property type="evidence" value="ECO:0007669"/>
    <property type="project" value="UniProtKB-ARBA"/>
</dbReference>
<keyword evidence="4" id="KW-1185">Reference proteome</keyword>
<comment type="caution">
    <text evidence="3">The sequence shown here is derived from an EMBL/GenBank/DDBJ whole genome shotgun (WGS) entry which is preliminary data.</text>
</comment>
<dbReference type="PROSITE" id="PS01129">
    <property type="entry name" value="PSI_RLU"/>
    <property type="match status" value="1"/>
</dbReference>
<dbReference type="EMBL" id="QDKG01000003">
    <property type="protein sequence ID" value="PVH25291.1"/>
    <property type="molecule type" value="Genomic_DNA"/>
</dbReference>
<name>A0A2T8HIM7_9SPHI</name>
<dbReference type="InterPro" id="IPR050188">
    <property type="entry name" value="RluA_PseudoU_synthase"/>
</dbReference>
<proteinExistence type="predicted"/>
<evidence type="ECO:0000259" key="2">
    <source>
        <dbReference type="Pfam" id="PF00849"/>
    </source>
</evidence>
<dbReference type="PANTHER" id="PTHR21600">
    <property type="entry name" value="MITOCHONDRIAL RNA PSEUDOURIDINE SYNTHASE"/>
    <property type="match status" value="1"/>
</dbReference>
<dbReference type="InterPro" id="IPR006145">
    <property type="entry name" value="PsdUridine_synth_RsuA/RluA"/>
</dbReference>
<reference evidence="3 4" key="1">
    <citation type="submission" date="2018-04" db="EMBL/GenBank/DDBJ databases">
        <title>Sphingobacterium cortibacter sp. nov.</title>
        <authorList>
            <person name="Li Y."/>
        </authorList>
    </citation>
    <scope>NUCLEOTIDE SEQUENCE [LARGE SCALE GENOMIC DNA]</scope>
    <source>
        <strain evidence="3 4">2c-3</strain>
    </source>
</reference>
<dbReference type="Proteomes" id="UP000245627">
    <property type="component" value="Unassembled WGS sequence"/>
</dbReference>
<dbReference type="GO" id="GO:0009982">
    <property type="term" value="F:pseudouridine synthase activity"/>
    <property type="evidence" value="ECO:0007669"/>
    <property type="project" value="InterPro"/>
</dbReference>
<dbReference type="AlphaFoldDB" id="A0A2T8HIM7"/>
<evidence type="ECO:0000256" key="1">
    <source>
        <dbReference type="SAM" id="Coils"/>
    </source>
</evidence>
<gene>
    <name evidence="3" type="ORF">DC487_10245</name>
</gene>
<keyword evidence="1" id="KW-0175">Coiled coil</keyword>
<evidence type="ECO:0000313" key="4">
    <source>
        <dbReference type="Proteomes" id="UP000245627"/>
    </source>
</evidence>
<dbReference type="CDD" id="cd02869">
    <property type="entry name" value="PseudoU_synth_RluA_like"/>
    <property type="match status" value="1"/>
</dbReference>
<dbReference type="InterPro" id="IPR006224">
    <property type="entry name" value="PsdUridine_synth_RluA-like_CS"/>
</dbReference>
<dbReference type="Pfam" id="PF00849">
    <property type="entry name" value="PseudoU_synth_2"/>
    <property type="match status" value="1"/>
</dbReference>
<dbReference type="RefSeq" id="WP_116775879.1">
    <property type="nucleotide sequence ID" value="NZ_QDKG01000003.1"/>
</dbReference>
<dbReference type="OrthoDB" id="9807829at2"/>
<protein>
    <submittedName>
        <fullName evidence="3">RNA pseudouridine synthase</fullName>
    </submittedName>
</protein>
<feature type="domain" description="Pseudouridine synthase RsuA/RluA-like" evidence="2">
    <location>
        <begin position="362"/>
        <end position="510"/>
    </location>
</feature>